<dbReference type="InterPro" id="IPR050872">
    <property type="entry name" value="PPR_P_subfamily"/>
</dbReference>
<evidence type="ECO:0000313" key="7">
    <source>
        <dbReference type="EnsemblPlants" id="KRH07939"/>
    </source>
</evidence>
<evidence type="ECO:0000256" key="1">
    <source>
        <dbReference type="ARBA" id="ARBA00007626"/>
    </source>
</evidence>
<evidence type="ECO:0000256" key="5">
    <source>
        <dbReference type="SAM" id="SignalP"/>
    </source>
</evidence>
<name>A0A0R0FXE9_SOYBN</name>
<protein>
    <recommendedName>
        <fullName evidence="9">Pentacotripeptide-repeat region of PRORP domain-containing protein</fullName>
    </recommendedName>
</protein>
<feature type="transmembrane region" description="Helical" evidence="4">
    <location>
        <begin position="348"/>
        <end position="365"/>
    </location>
</feature>
<reference evidence="6 7" key="1">
    <citation type="journal article" date="2010" name="Nature">
        <title>Genome sequence of the palaeopolyploid soybean.</title>
        <authorList>
            <person name="Schmutz J."/>
            <person name="Cannon S.B."/>
            <person name="Schlueter J."/>
            <person name="Ma J."/>
            <person name="Mitros T."/>
            <person name="Nelson W."/>
            <person name="Hyten D.L."/>
            <person name="Song Q."/>
            <person name="Thelen J.J."/>
            <person name="Cheng J."/>
            <person name="Xu D."/>
            <person name="Hellsten U."/>
            <person name="May G.D."/>
            <person name="Yu Y."/>
            <person name="Sakurai T."/>
            <person name="Umezawa T."/>
            <person name="Bhattacharyya M.K."/>
            <person name="Sandhu D."/>
            <person name="Valliyodan B."/>
            <person name="Lindquist E."/>
            <person name="Peto M."/>
            <person name="Grant D."/>
            <person name="Shu S."/>
            <person name="Goodstein D."/>
            <person name="Barry K."/>
            <person name="Futrell-Griggs M."/>
            <person name="Abernathy B."/>
            <person name="Du J."/>
            <person name="Tian Z."/>
            <person name="Zhu L."/>
            <person name="Gill N."/>
            <person name="Joshi T."/>
            <person name="Libault M."/>
            <person name="Sethuraman A."/>
            <person name="Zhang X.-C."/>
            <person name="Shinozaki K."/>
            <person name="Nguyen H.T."/>
            <person name="Wing R.A."/>
            <person name="Cregan P."/>
            <person name="Specht J."/>
            <person name="Grimwood J."/>
            <person name="Rokhsar D."/>
            <person name="Stacey G."/>
            <person name="Shoemaker R.C."/>
            <person name="Jackson S.A."/>
        </authorList>
    </citation>
    <scope>NUCLEOTIDE SEQUENCE</scope>
    <source>
        <strain evidence="7">cv. Williams 82</strain>
        <tissue evidence="6">Callus</tissue>
    </source>
</reference>
<feature type="repeat" description="PPR" evidence="3">
    <location>
        <begin position="135"/>
        <end position="169"/>
    </location>
</feature>
<dbReference type="Gramene" id="KRH07939">
    <property type="protein sequence ID" value="KRH07939"/>
    <property type="gene ID" value="GLYMA_16G119400"/>
</dbReference>
<dbReference type="AlphaFoldDB" id="A0A0R0FXE9"/>
<keyword evidence="4" id="KW-0472">Membrane</keyword>
<dbReference type="NCBIfam" id="TIGR00756">
    <property type="entry name" value="PPR"/>
    <property type="match status" value="3"/>
</dbReference>
<feature type="signal peptide" evidence="5">
    <location>
        <begin position="1"/>
        <end position="20"/>
    </location>
</feature>
<evidence type="ECO:0000313" key="6">
    <source>
        <dbReference type="EMBL" id="KRH07939.1"/>
    </source>
</evidence>
<dbReference type="InterPro" id="IPR011990">
    <property type="entry name" value="TPR-like_helical_dom_sf"/>
</dbReference>
<keyword evidence="4" id="KW-1133">Transmembrane helix</keyword>
<dbReference type="GO" id="GO:0003729">
    <property type="term" value="F:mRNA binding"/>
    <property type="evidence" value="ECO:0000318"/>
    <property type="project" value="GO_Central"/>
</dbReference>
<accession>A0A0R0FXE9</accession>
<gene>
    <name evidence="6" type="ORF">GLYMA_16G119400</name>
</gene>
<keyword evidence="5" id="KW-0732">Signal</keyword>
<dbReference type="SMR" id="A0A0R0FXE9"/>
<dbReference type="PANTHER" id="PTHR46128">
    <property type="entry name" value="MITOCHONDRIAL GROUP I INTRON SPLICING FACTOR CCM1"/>
    <property type="match status" value="1"/>
</dbReference>
<dbReference type="EnsemblPlants" id="KRH07939">
    <property type="protein sequence ID" value="KRH07939"/>
    <property type="gene ID" value="GLYMA_16G119400"/>
</dbReference>
<organism evidence="6">
    <name type="scientific">Glycine max</name>
    <name type="common">Soybean</name>
    <name type="synonym">Glycine hispida</name>
    <dbReference type="NCBI Taxonomy" id="3847"/>
    <lineage>
        <taxon>Eukaryota</taxon>
        <taxon>Viridiplantae</taxon>
        <taxon>Streptophyta</taxon>
        <taxon>Embryophyta</taxon>
        <taxon>Tracheophyta</taxon>
        <taxon>Spermatophyta</taxon>
        <taxon>Magnoliopsida</taxon>
        <taxon>eudicotyledons</taxon>
        <taxon>Gunneridae</taxon>
        <taxon>Pentapetalae</taxon>
        <taxon>rosids</taxon>
        <taxon>fabids</taxon>
        <taxon>Fabales</taxon>
        <taxon>Fabaceae</taxon>
        <taxon>Papilionoideae</taxon>
        <taxon>50 kb inversion clade</taxon>
        <taxon>NPAAA clade</taxon>
        <taxon>indigoferoid/millettioid clade</taxon>
        <taxon>Phaseoleae</taxon>
        <taxon>Glycine</taxon>
        <taxon>Glycine subgen. Soja</taxon>
    </lineage>
</organism>
<evidence type="ECO:0000313" key="8">
    <source>
        <dbReference type="Proteomes" id="UP000008827"/>
    </source>
</evidence>
<dbReference type="Pfam" id="PF13041">
    <property type="entry name" value="PPR_2"/>
    <property type="match status" value="3"/>
</dbReference>
<feature type="repeat" description="PPR" evidence="3">
    <location>
        <begin position="255"/>
        <end position="289"/>
    </location>
</feature>
<dbReference type="Gene3D" id="1.25.40.10">
    <property type="entry name" value="Tetratricopeptide repeat domain"/>
    <property type="match status" value="3"/>
</dbReference>
<evidence type="ECO:0000256" key="4">
    <source>
        <dbReference type="SAM" id="Phobius"/>
    </source>
</evidence>
<keyword evidence="4" id="KW-0812">Transmembrane</keyword>
<evidence type="ECO:0008006" key="9">
    <source>
        <dbReference type="Google" id="ProtNLM"/>
    </source>
</evidence>
<keyword evidence="2" id="KW-0677">Repeat</keyword>
<feature type="repeat" description="PPR" evidence="3">
    <location>
        <begin position="92"/>
        <end position="126"/>
    </location>
</feature>
<evidence type="ECO:0000256" key="3">
    <source>
        <dbReference type="PROSITE-ProRule" id="PRU00708"/>
    </source>
</evidence>
<dbReference type="InterPro" id="IPR002885">
    <property type="entry name" value="PPR_rpt"/>
</dbReference>
<reference evidence="7" key="2">
    <citation type="submission" date="2018-02" db="UniProtKB">
        <authorList>
            <consortium name="EnsemblPlants"/>
        </authorList>
    </citation>
    <scope>IDENTIFICATION</scope>
    <source>
        <strain evidence="7">Williams 82</strain>
    </source>
</reference>
<proteinExistence type="inferred from homology"/>
<dbReference type="EMBL" id="CM000849">
    <property type="protein sequence ID" value="KRH07939.1"/>
    <property type="molecule type" value="Genomic_DNA"/>
</dbReference>
<dbReference type="InParanoid" id="A0A0R0FXE9"/>
<evidence type="ECO:0000256" key="2">
    <source>
        <dbReference type="ARBA" id="ARBA00022737"/>
    </source>
</evidence>
<sequence length="371" mass="42078">MWSFSYSHTLFFFNLTHTHAATNKGQVLDSMKSSVLTVEAASDFFHKMVAMKSLPRVKGSNLLFGIIAKMKHYATAISLIKHVFQGNGYQSNSYIHRTITNGLCKDDMVSKASDLFWEMSGKGIQPNLITYNSLCHDLCSSLIRGWCKTKNLNKAMYLFGKMVNNGLNPDVVTWRTLIGHDQLPNLQTCAIILDGLFKCHFHAEAMSVFRESEKMNLDLNIVIYNIILDGLCSLGKLNEAQEIFSCLPSKGVKIKVVTYTIMIKGLCKEGILDDVEDLVMKMGENGCSPDGCSYNVFVQGLLRRYDISRMCEYKYAVGEIKKQYWKRSYNNVEPERIRVNKHIDGATFVYDVCIIGVFIFVYCSLSKQLKE</sequence>
<reference evidence="6" key="3">
    <citation type="submission" date="2018-07" db="EMBL/GenBank/DDBJ databases">
        <title>WGS assembly of Glycine max.</title>
        <authorList>
            <person name="Schmutz J."/>
            <person name="Cannon S."/>
            <person name="Schlueter J."/>
            <person name="Ma J."/>
            <person name="Mitros T."/>
            <person name="Nelson W."/>
            <person name="Hyten D."/>
            <person name="Song Q."/>
            <person name="Thelen J."/>
            <person name="Cheng J."/>
            <person name="Xu D."/>
            <person name="Hellsten U."/>
            <person name="May G."/>
            <person name="Yu Y."/>
            <person name="Sakurai T."/>
            <person name="Umezawa T."/>
            <person name="Bhattacharyya M."/>
            <person name="Sandhu D."/>
            <person name="Valliyodan B."/>
            <person name="Lindquist E."/>
            <person name="Peto M."/>
            <person name="Grant D."/>
            <person name="Shu S."/>
            <person name="Goodstein D."/>
            <person name="Barry K."/>
            <person name="Futrell-Griggs M."/>
            <person name="Abernathy B."/>
            <person name="Du J."/>
            <person name="Tian Z."/>
            <person name="Zhu L."/>
            <person name="Gill N."/>
            <person name="Joshi T."/>
            <person name="Libault M."/>
            <person name="Sethuraman A."/>
            <person name="Zhang X."/>
            <person name="Shinozaki K."/>
            <person name="Nguyen H."/>
            <person name="Wing R."/>
            <person name="Cregan P."/>
            <person name="Specht J."/>
            <person name="Grimwood J."/>
            <person name="Rokhsar D."/>
            <person name="Stacey G."/>
            <person name="Shoemaker R."/>
            <person name="Jackson S."/>
        </authorList>
    </citation>
    <scope>NUCLEOTIDE SEQUENCE</scope>
    <source>
        <tissue evidence="6">Callus</tissue>
    </source>
</reference>
<comment type="similarity">
    <text evidence="1">Belongs to the PPR family. P subfamily.</text>
</comment>
<feature type="chain" id="PRO_5014521144" description="Pentacotripeptide-repeat region of PRORP domain-containing protein" evidence="5">
    <location>
        <begin position="21"/>
        <end position="371"/>
    </location>
</feature>
<feature type="repeat" description="PPR" evidence="3">
    <location>
        <begin position="220"/>
        <end position="254"/>
    </location>
</feature>
<dbReference type="Proteomes" id="UP000008827">
    <property type="component" value="Chromosome 16"/>
</dbReference>
<dbReference type="PANTHER" id="PTHR46128:SF211">
    <property type="entry name" value="PENTACOTRIPEPTIDE-REPEAT REGION OF PRORP DOMAIN-CONTAINING PROTEIN"/>
    <property type="match status" value="1"/>
</dbReference>
<dbReference type="PROSITE" id="PS51375">
    <property type="entry name" value="PPR"/>
    <property type="match status" value="4"/>
</dbReference>
<keyword evidence="8" id="KW-1185">Reference proteome</keyword>